<proteinExistence type="predicted"/>
<keyword evidence="3" id="KW-1185">Reference proteome</keyword>
<dbReference type="Gene3D" id="3.80.10.10">
    <property type="entry name" value="Ribonuclease Inhibitor"/>
    <property type="match status" value="1"/>
</dbReference>
<evidence type="ECO:0000313" key="3">
    <source>
        <dbReference type="Proteomes" id="UP000332933"/>
    </source>
</evidence>
<dbReference type="InterPro" id="IPR032675">
    <property type="entry name" value="LRR_dom_sf"/>
</dbReference>
<gene>
    <name evidence="2" type="primary">Aste57867_3595</name>
    <name evidence="1" type="ORF">As57867_003584</name>
    <name evidence="2" type="ORF">ASTE57867_3595</name>
</gene>
<dbReference type="EMBL" id="CAADRA010000645">
    <property type="protein sequence ID" value="VFT80756.1"/>
    <property type="molecule type" value="Genomic_DNA"/>
</dbReference>
<evidence type="ECO:0000313" key="2">
    <source>
        <dbReference type="EMBL" id="VFT80756.1"/>
    </source>
</evidence>
<name>A0A485KDX4_9STRA</name>
<organism evidence="2 3">
    <name type="scientific">Aphanomyces stellatus</name>
    <dbReference type="NCBI Taxonomy" id="120398"/>
    <lineage>
        <taxon>Eukaryota</taxon>
        <taxon>Sar</taxon>
        <taxon>Stramenopiles</taxon>
        <taxon>Oomycota</taxon>
        <taxon>Saprolegniomycetes</taxon>
        <taxon>Saprolegniales</taxon>
        <taxon>Verrucalvaceae</taxon>
        <taxon>Aphanomyces</taxon>
    </lineage>
</organism>
<reference evidence="1" key="2">
    <citation type="submission" date="2019-06" db="EMBL/GenBank/DDBJ databases">
        <title>Genomics analysis of Aphanomyces spp. identifies a new class of oomycete effector associated with host adaptation.</title>
        <authorList>
            <person name="Gaulin E."/>
        </authorList>
    </citation>
    <scope>NUCLEOTIDE SEQUENCE</scope>
    <source>
        <strain evidence="1">CBS 578.67</strain>
    </source>
</reference>
<sequence>MAQNAVCPYQDLPSWVTGVQVADISLCGSLVNASSCVVNKSCKFLGVWAPYQAIGSWKDSDRSELTVTANRTTLDFSKLAFSPTMASLTVRNATNFSLPASFQWPTNITSVTFQYMVNFALPSTWPSVLTELWLLNVTLAVFPLNIPQSLKYLYLDNTNLTELTTIQGRNLTTVYGLFQPSNAELINIYMCRTMRNNPKLRRFANLNLTIATCFEVMGMNITSWLMDLSTLDKLNAMPARTNTRIAMGYVTLQRKLWNEYMLEPLIYN</sequence>
<reference evidence="2 3" key="1">
    <citation type="submission" date="2019-03" db="EMBL/GenBank/DDBJ databases">
        <authorList>
            <person name="Gaulin E."/>
            <person name="Dumas B."/>
        </authorList>
    </citation>
    <scope>NUCLEOTIDE SEQUENCE [LARGE SCALE GENOMIC DNA]</scope>
    <source>
        <strain evidence="2">CBS 568.67</strain>
    </source>
</reference>
<evidence type="ECO:0000313" key="1">
    <source>
        <dbReference type="EMBL" id="KAF0715042.1"/>
    </source>
</evidence>
<dbReference type="SUPFAM" id="SSF52058">
    <property type="entry name" value="L domain-like"/>
    <property type="match status" value="1"/>
</dbReference>
<accession>A0A485KDX4</accession>
<dbReference type="AlphaFoldDB" id="A0A485KDX4"/>
<dbReference type="EMBL" id="VJMH01000645">
    <property type="protein sequence ID" value="KAF0715042.1"/>
    <property type="molecule type" value="Genomic_DNA"/>
</dbReference>
<dbReference type="Proteomes" id="UP000332933">
    <property type="component" value="Unassembled WGS sequence"/>
</dbReference>
<protein>
    <submittedName>
        <fullName evidence="2">Aste57867_3595 protein</fullName>
    </submittedName>
</protein>